<feature type="transmembrane region" description="Helical" evidence="1">
    <location>
        <begin position="81"/>
        <end position="98"/>
    </location>
</feature>
<evidence type="ECO:0000313" key="3">
    <source>
        <dbReference type="Proteomes" id="UP000295573"/>
    </source>
</evidence>
<feature type="transmembrane region" description="Helical" evidence="1">
    <location>
        <begin position="6"/>
        <end position="23"/>
    </location>
</feature>
<accession>A0A4R2I9C8</accession>
<dbReference type="RefSeq" id="WP_132156474.1">
    <property type="nucleotide sequence ID" value="NZ_SLWR01000016.1"/>
</dbReference>
<evidence type="ECO:0000313" key="2">
    <source>
        <dbReference type="EMBL" id="TCO41014.1"/>
    </source>
</evidence>
<evidence type="ECO:0000256" key="1">
    <source>
        <dbReference type="SAM" id="Phobius"/>
    </source>
</evidence>
<keyword evidence="1" id="KW-1133">Transmembrane helix</keyword>
<name>A0A4R2I9C8_9ACTN</name>
<feature type="transmembrane region" description="Helical" evidence="1">
    <location>
        <begin position="104"/>
        <end position="122"/>
    </location>
</feature>
<keyword evidence="1" id="KW-0812">Transmembrane</keyword>
<reference evidence="2 3" key="1">
    <citation type="journal article" date="2015" name="Stand. Genomic Sci.">
        <title>Genomic Encyclopedia of Bacterial and Archaeal Type Strains, Phase III: the genomes of soil and plant-associated and newly described type strains.</title>
        <authorList>
            <person name="Whitman W.B."/>
            <person name="Woyke T."/>
            <person name="Klenk H.P."/>
            <person name="Zhou Y."/>
            <person name="Lilburn T.G."/>
            <person name="Beck B.J."/>
            <person name="De Vos P."/>
            <person name="Vandamme P."/>
            <person name="Eisen J.A."/>
            <person name="Garrity G."/>
            <person name="Hugenholtz P."/>
            <person name="Kyrpides N.C."/>
        </authorList>
    </citation>
    <scope>NUCLEOTIDE SEQUENCE [LARGE SCALE GENOMIC DNA]</scope>
    <source>
        <strain evidence="2 3">VKM Ac-2541</strain>
    </source>
</reference>
<protein>
    <submittedName>
        <fullName evidence="2">Uncharacterized protein</fullName>
    </submittedName>
</protein>
<dbReference type="AlphaFoldDB" id="A0A4R2I9C8"/>
<sequence length="140" mass="15479">MTFALVGGLVVGAFFGAGMTYSLNRQRRSERRALGNVRQQDWKAARRAAARGAVPADPAVRAAAARLAVDQLSSLRRRRKLIVIVFGVNLVIAVVNLFVNPSLWCAVLAICWTLGVAGQWYLQRRLRHRVNLLTDDTHDG</sequence>
<organism evidence="2 3">
    <name type="scientific">Kribbella antiqua</name>
    <dbReference type="NCBI Taxonomy" id="2512217"/>
    <lineage>
        <taxon>Bacteria</taxon>
        <taxon>Bacillati</taxon>
        <taxon>Actinomycetota</taxon>
        <taxon>Actinomycetes</taxon>
        <taxon>Propionibacteriales</taxon>
        <taxon>Kribbellaceae</taxon>
        <taxon>Kribbella</taxon>
    </lineage>
</organism>
<keyword evidence="3" id="KW-1185">Reference proteome</keyword>
<dbReference type="EMBL" id="SLWR01000016">
    <property type="protein sequence ID" value="TCO41014.1"/>
    <property type="molecule type" value="Genomic_DNA"/>
</dbReference>
<comment type="caution">
    <text evidence="2">The sequence shown here is derived from an EMBL/GenBank/DDBJ whole genome shotgun (WGS) entry which is preliminary data.</text>
</comment>
<proteinExistence type="predicted"/>
<keyword evidence="1" id="KW-0472">Membrane</keyword>
<dbReference type="Proteomes" id="UP000295573">
    <property type="component" value="Unassembled WGS sequence"/>
</dbReference>
<gene>
    <name evidence="2" type="ORF">EV646_116105</name>
</gene>